<dbReference type="SMART" id="SM00028">
    <property type="entry name" value="TPR"/>
    <property type="match status" value="4"/>
</dbReference>
<gene>
    <name evidence="12" type="ORF">SAMN05421788_102427</name>
</gene>
<keyword evidence="9" id="KW-0175">Coiled coil</keyword>
<dbReference type="InterPro" id="IPR011990">
    <property type="entry name" value="TPR-like_helical_dom_sf"/>
</dbReference>
<dbReference type="SUPFAM" id="SSF48452">
    <property type="entry name" value="TPR-like"/>
    <property type="match status" value="2"/>
</dbReference>
<sequence>MMLLLFAVTAYESNARYKGSYNVEDTAAINATLAKALLLVNKPGEVAADLDAAQKLAEQALHASFGGRYRLGEGVAYTLLSKIYREKNEREKGHQFASRAVGLFTGNVQYPAQQADALIELADYSSIDDSVGLVHKIGLYRQATDMMDKAVTGDLKSADATKFLGDLYMLYRRYDSAKYYVQKSLAIYQANRYGQLQDVYSLLGVIYYNQFNRRLALKYELLAMEVAEKFKDSSALVVAIYNRLGMLYTRMDHDSVATAYYLKAITLAEKNNNDDRFRLYVNVAQMHIRSRRLKDAEILLEKGIREYPPRDTIQDDYADLLNTLLGVYALTRQCKQGELLQSRMKKIVEQHPGELDVITLHNFHHFSSMLFMANGQYDESGEHIDAMEQLNQRDKYITSSNRTIAYLRYQLDSSRNNLASALMYYKRFSDERDLLTKKNYDQDLAGLEVEYETKKRDLELGTRAEAIKNLQAQAQLQQKALQSRQLTRNLALVGIILLGLLLALLYNRFRYKQQTTRILNSQNENLKQLLAEREWLLKDVNHRVKNNLQIVISLLDAQMADLTDDKALHMVRGSQQRMHAISLIHKKLSLTEKYTSIPMQEYIPELAEECRKSMDAIRVAGITTEVDAVLLDVSQAVSVGLIINEAITNAYKYAFTDRKANARIAIRLRAINETSVKLTITDNGVGVADTSLLAQSSSLGMTLIQGLATQLNGKATFVSENGFSVQVTFQKMAVMNLQPAEVVAVAV</sequence>
<evidence type="ECO:0000256" key="8">
    <source>
        <dbReference type="PROSITE-ProRule" id="PRU00339"/>
    </source>
</evidence>
<dbReference type="PANTHER" id="PTHR41523:SF8">
    <property type="entry name" value="ETHYLENE RESPONSE SENSOR PROTEIN"/>
    <property type="match status" value="1"/>
</dbReference>
<dbReference type="EC" id="2.7.13.3" evidence="2"/>
<feature type="repeat" description="TPR" evidence="8">
    <location>
        <begin position="238"/>
        <end position="271"/>
    </location>
</feature>
<dbReference type="Gene3D" id="1.25.40.10">
    <property type="entry name" value="Tetratricopeptide repeat domain"/>
    <property type="match status" value="2"/>
</dbReference>
<evidence type="ECO:0000313" key="12">
    <source>
        <dbReference type="EMBL" id="SIS97475.1"/>
    </source>
</evidence>
<reference evidence="13" key="1">
    <citation type="submission" date="2017-01" db="EMBL/GenBank/DDBJ databases">
        <authorList>
            <person name="Varghese N."/>
            <person name="Submissions S."/>
        </authorList>
    </citation>
    <scope>NUCLEOTIDE SEQUENCE [LARGE SCALE GENOMIC DNA]</scope>
    <source>
        <strain evidence="13">DSM 21054</strain>
    </source>
</reference>
<evidence type="ECO:0000256" key="3">
    <source>
        <dbReference type="ARBA" id="ARBA00022553"/>
    </source>
</evidence>
<evidence type="ECO:0000256" key="1">
    <source>
        <dbReference type="ARBA" id="ARBA00000085"/>
    </source>
</evidence>
<feature type="transmembrane region" description="Helical" evidence="10">
    <location>
        <begin position="490"/>
        <end position="509"/>
    </location>
</feature>
<dbReference type="Pfam" id="PF02518">
    <property type="entry name" value="HATPase_c"/>
    <property type="match status" value="1"/>
</dbReference>
<evidence type="ECO:0000259" key="11">
    <source>
        <dbReference type="SMART" id="SM00387"/>
    </source>
</evidence>
<keyword evidence="6 12" id="KW-0418">Kinase</keyword>
<evidence type="ECO:0000256" key="6">
    <source>
        <dbReference type="ARBA" id="ARBA00022777"/>
    </source>
</evidence>
<dbReference type="Gene3D" id="3.30.565.10">
    <property type="entry name" value="Histidine kinase-like ATPase, C-terminal domain"/>
    <property type="match status" value="1"/>
</dbReference>
<dbReference type="SMART" id="SM00387">
    <property type="entry name" value="HATPase_c"/>
    <property type="match status" value="1"/>
</dbReference>
<evidence type="ECO:0000256" key="2">
    <source>
        <dbReference type="ARBA" id="ARBA00012438"/>
    </source>
</evidence>
<dbReference type="GO" id="GO:0004673">
    <property type="term" value="F:protein histidine kinase activity"/>
    <property type="evidence" value="ECO:0007669"/>
    <property type="project" value="UniProtKB-EC"/>
</dbReference>
<dbReference type="Pfam" id="PF07568">
    <property type="entry name" value="HisKA_2"/>
    <property type="match status" value="1"/>
</dbReference>
<evidence type="ECO:0000313" key="13">
    <source>
        <dbReference type="Proteomes" id="UP000186917"/>
    </source>
</evidence>
<dbReference type="SUPFAM" id="SSF55874">
    <property type="entry name" value="ATPase domain of HSP90 chaperone/DNA topoisomerase II/histidine kinase"/>
    <property type="match status" value="1"/>
</dbReference>
<keyword evidence="4" id="KW-0808">Transferase</keyword>
<keyword evidence="10" id="KW-1133">Transmembrane helix</keyword>
<organism evidence="12 13">
    <name type="scientific">Filimonas lacunae</name>
    <dbReference type="NCBI Taxonomy" id="477680"/>
    <lineage>
        <taxon>Bacteria</taxon>
        <taxon>Pseudomonadati</taxon>
        <taxon>Bacteroidota</taxon>
        <taxon>Chitinophagia</taxon>
        <taxon>Chitinophagales</taxon>
        <taxon>Chitinophagaceae</taxon>
        <taxon>Filimonas</taxon>
    </lineage>
</organism>
<keyword evidence="10" id="KW-0812">Transmembrane</keyword>
<keyword evidence="8" id="KW-0802">TPR repeat</keyword>
<keyword evidence="3" id="KW-0597">Phosphoprotein</keyword>
<dbReference type="InterPro" id="IPR036890">
    <property type="entry name" value="HATPase_C_sf"/>
</dbReference>
<dbReference type="InterPro" id="IPR011495">
    <property type="entry name" value="Sig_transdc_His_kin_sub2_dim/P"/>
</dbReference>
<accession>A0A1N7NGG7</accession>
<keyword evidence="5" id="KW-0547">Nucleotide-binding</keyword>
<proteinExistence type="predicted"/>
<evidence type="ECO:0000256" key="10">
    <source>
        <dbReference type="SAM" id="Phobius"/>
    </source>
</evidence>
<evidence type="ECO:0000256" key="4">
    <source>
        <dbReference type="ARBA" id="ARBA00022679"/>
    </source>
</evidence>
<feature type="domain" description="Histidine kinase/HSP90-like ATPase" evidence="11">
    <location>
        <begin position="634"/>
        <end position="733"/>
    </location>
</feature>
<dbReference type="InterPro" id="IPR003594">
    <property type="entry name" value="HATPase_dom"/>
</dbReference>
<dbReference type="PROSITE" id="PS50005">
    <property type="entry name" value="TPR"/>
    <property type="match status" value="1"/>
</dbReference>
<protein>
    <recommendedName>
        <fullName evidence="2">histidine kinase</fullName>
        <ecNumber evidence="2">2.7.13.3</ecNumber>
    </recommendedName>
</protein>
<dbReference type="Proteomes" id="UP000186917">
    <property type="component" value="Unassembled WGS sequence"/>
</dbReference>
<keyword evidence="10" id="KW-0472">Membrane</keyword>
<dbReference type="AlphaFoldDB" id="A0A1N7NGG7"/>
<comment type="catalytic activity">
    <reaction evidence="1">
        <text>ATP + protein L-histidine = ADP + protein N-phospho-L-histidine.</text>
        <dbReference type="EC" id="2.7.13.3"/>
    </reaction>
</comment>
<name>A0A1N7NGG7_9BACT</name>
<dbReference type="GO" id="GO:0005524">
    <property type="term" value="F:ATP binding"/>
    <property type="evidence" value="ECO:0007669"/>
    <property type="project" value="UniProtKB-KW"/>
</dbReference>
<feature type="coiled-coil region" evidence="9">
    <location>
        <begin position="512"/>
        <end position="539"/>
    </location>
</feature>
<dbReference type="STRING" id="477680.SAMN05421788_102427"/>
<dbReference type="Gene3D" id="3.30.450.20">
    <property type="entry name" value="PAS domain"/>
    <property type="match status" value="1"/>
</dbReference>
<dbReference type="InterPro" id="IPR019734">
    <property type="entry name" value="TPR_rpt"/>
</dbReference>
<dbReference type="PANTHER" id="PTHR41523">
    <property type="entry name" value="TWO-COMPONENT SYSTEM SENSOR PROTEIN"/>
    <property type="match status" value="1"/>
</dbReference>
<keyword evidence="13" id="KW-1185">Reference proteome</keyword>
<evidence type="ECO:0000256" key="7">
    <source>
        <dbReference type="ARBA" id="ARBA00022840"/>
    </source>
</evidence>
<keyword evidence="7" id="KW-0067">ATP-binding</keyword>
<evidence type="ECO:0000256" key="9">
    <source>
        <dbReference type="SAM" id="Coils"/>
    </source>
</evidence>
<evidence type="ECO:0000256" key="5">
    <source>
        <dbReference type="ARBA" id="ARBA00022741"/>
    </source>
</evidence>
<dbReference type="EMBL" id="FTOR01000002">
    <property type="protein sequence ID" value="SIS97475.1"/>
    <property type="molecule type" value="Genomic_DNA"/>
</dbReference>